<feature type="site" description="Positions MEP for the nucleophilic attack" evidence="7">
    <location>
        <position position="158"/>
    </location>
</feature>
<dbReference type="OrthoDB" id="9806837at2"/>
<evidence type="ECO:0000256" key="5">
    <source>
        <dbReference type="ARBA" id="ARBA00022695"/>
    </source>
</evidence>
<evidence type="ECO:0000313" key="9">
    <source>
        <dbReference type="Proteomes" id="UP000322553"/>
    </source>
</evidence>
<dbReference type="Proteomes" id="UP000322553">
    <property type="component" value="Chromosome"/>
</dbReference>
<dbReference type="SUPFAM" id="SSF53448">
    <property type="entry name" value="Nucleotide-diphospho-sugar transferases"/>
    <property type="match status" value="1"/>
</dbReference>
<comment type="catalytic activity">
    <reaction evidence="1 7">
        <text>2-C-methyl-D-erythritol 4-phosphate + CTP + H(+) = 4-CDP-2-C-methyl-D-erythritol + diphosphate</text>
        <dbReference type="Rhea" id="RHEA:13429"/>
        <dbReference type="ChEBI" id="CHEBI:15378"/>
        <dbReference type="ChEBI" id="CHEBI:33019"/>
        <dbReference type="ChEBI" id="CHEBI:37563"/>
        <dbReference type="ChEBI" id="CHEBI:57823"/>
        <dbReference type="ChEBI" id="CHEBI:58262"/>
        <dbReference type="EC" id="2.7.7.60"/>
    </reaction>
</comment>
<dbReference type="EC" id="2.7.7.60" evidence="7"/>
<dbReference type="AlphaFoldDB" id="A0A1S1NQE0"/>
<evidence type="ECO:0000256" key="1">
    <source>
        <dbReference type="ARBA" id="ARBA00001282"/>
    </source>
</evidence>
<accession>A0A1S1NQE0</accession>
<feature type="site" description="Positions MEP for the nucleophilic attack" evidence="7">
    <location>
        <position position="214"/>
    </location>
</feature>
<keyword evidence="6 7" id="KW-0414">Isoprene biosynthesis</keyword>
<dbReference type="UniPathway" id="UPA00056">
    <property type="reaction ID" value="UER00093"/>
</dbReference>
<dbReference type="PANTHER" id="PTHR32125">
    <property type="entry name" value="2-C-METHYL-D-ERYTHRITOL 4-PHOSPHATE CYTIDYLYLTRANSFERASE, CHLOROPLASTIC"/>
    <property type="match status" value="1"/>
</dbReference>
<name>A0A1S1NQE0_9GAMM</name>
<dbReference type="EMBL" id="CP043420">
    <property type="protein sequence ID" value="QEL11820.1"/>
    <property type="molecule type" value="Genomic_DNA"/>
</dbReference>
<dbReference type="KEGG" id="kuy:FY550_12180"/>
<dbReference type="RefSeq" id="WP_070978760.1">
    <property type="nucleotide sequence ID" value="NZ_CP043420.1"/>
</dbReference>
<dbReference type="InterPro" id="IPR001228">
    <property type="entry name" value="IspD"/>
</dbReference>
<evidence type="ECO:0000256" key="3">
    <source>
        <dbReference type="ARBA" id="ARBA00009789"/>
    </source>
</evidence>
<keyword evidence="4 7" id="KW-0808">Transferase</keyword>
<dbReference type="PANTHER" id="PTHR32125:SF4">
    <property type="entry name" value="2-C-METHYL-D-ERYTHRITOL 4-PHOSPHATE CYTIDYLYLTRANSFERASE, CHLOROPLASTIC"/>
    <property type="match status" value="1"/>
</dbReference>
<dbReference type="InterPro" id="IPR029044">
    <property type="entry name" value="Nucleotide-diphossugar_trans"/>
</dbReference>
<protein>
    <recommendedName>
        <fullName evidence="7">2-C-methyl-D-erythritol 4-phosphate cytidylyltransferase</fullName>
        <ecNumber evidence="7">2.7.7.60</ecNumber>
    </recommendedName>
    <alternativeName>
        <fullName evidence="7">4-diphosphocytidyl-2C-methyl-D-erythritol synthase</fullName>
    </alternativeName>
    <alternativeName>
        <fullName evidence="7">MEP cytidylyltransferase</fullName>
        <shortName evidence="7">MCT</shortName>
    </alternativeName>
</protein>
<feature type="site" description="Transition state stabilizer" evidence="7">
    <location>
        <position position="19"/>
    </location>
</feature>
<dbReference type="FunFam" id="3.90.550.10:FF:000003">
    <property type="entry name" value="2-C-methyl-D-erythritol 4-phosphate cytidylyltransferase"/>
    <property type="match status" value="1"/>
</dbReference>
<reference evidence="8 9" key="1">
    <citation type="submission" date="2019-08" db="EMBL/GenBank/DDBJ databases">
        <title>Complete genome sequence of Kushneria sp. YCWA18, a halophilic phosphate-solubilizing bacterium isolated from Daqiao saltern in China.</title>
        <authorList>
            <person name="Du G.-X."/>
            <person name="Qu L.-Y."/>
        </authorList>
    </citation>
    <scope>NUCLEOTIDE SEQUENCE [LARGE SCALE GENOMIC DNA]</scope>
    <source>
        <strain evidence="8 9">YCWA18</strain>
    </source>
</reference>
<keyword evidence="9" id="KW-1185">Reference proteome</keyword>
<dbReference type="Gene3D" id="3.90.550.10">
    <property type="entry name" value="Spore Coat Polysaccharide Biosynthesis Protein SpsA, Chain A"/>
    <property type="match status" value="1"/>
</dbReference>
<dbReference type="NCBIfam" id="TIGR00453">
    <property type="entry name" value="ispD"/>
    <property type="match status" value="1"/>
</dbReference>
<sequence>MRADAAPWLIVPAAGRGTRMGSDRPKQYLPLGERSVMTQTLSRLHSVWPEATLMLCLDPDDEWFEDTMVPFSHWQRVDGGEARWQSVLAALHAMAGQADEEDWVLVHDVARPCVTASDLKHLLAALRRDRVGGLLASPVTDTLKRQDDGQRVATTPSRDGLWRAMTPQGFRFGVLRRALEHARDGGVAVTDEASAIEALGLAPLLVTGRSDNIKITHPEDLRFAAMILESQREPT</sequence>
<dbReference type="HAMAP" id="MF_00108">
    <property type="entry name" value="IspD"/>
    <property type="match status" value="1"/>
</dbReference>
<comment type="function">
    <text evidence="7">Catalyzes the formation of 4-diphosphocytidyl-2-C-methyl-D-erythritol from CTP and 2-C-methyl-D-erythritol 4-phosphate (MEP).</text>
</comment>
<organism evidence="8 9">
    <name type="scientific">Kushneria phosphatilytica</name>
    <dbReference type="NCBI Taxonomy" id="657387"/>
    <lineage>
        <taxon>Bacteria</taxon>
        <taxon>Pseudomonadati</taxon>
        <taxon>Pseudomonadota</taxon>
        <taxon>Gammaproteobacteria</taxon>
        <taxon>Oceanospirillales</taxon>
        <taxon>Halomonadaceae</taxon>
        <taxon>Kushneria</taxon>
    </lineage>
</organism>
<dbReference type="GO" id="GO:0050518">
    <property type="term" value="F:2-C-methyl-D-erythritol 4-phosphate cytidylyltransferase activity"/>
    <property type="evidence" value="ECO:0007669"/>
    <property type="project" value="UniProtKB-UniRule"/>
</dbReference>
<comment type="pathway">
    <text evidence="2 7">Isoprenoid biosynthesis; isopentenyl diphosphate biosynthesis via DXP pathway; isopentenyl diphosphate from 1-deoxy-D-xylulose 5-phosphate: step 2/6.</text>
</comment>
<dbReference type="CDD" id="cd02516">
    <property type="entry name" value="CDP-ME_synthetase"/>
    <property type="match status" value="1"/>
</dbReference>
<dbReference type="GO" id="GO:0019288">
    <property type="term" value="P:isopentenyl diphosphate biosynthetic process, methylerythritol 4-phosphate pathway"/>
    <property type="evidence" value="ECO:0007669"/>
    <property type="project" value="UniProtKB-UniRule"/>
</dbReference>
<proteinExistence type="inferred from homology"/>
<evidence type="ECO:0000256" key="2">
    <source>
        <dbReference type="ARBA" id="ARBA00004787"/>
    </source>
</evidence>
<gene>
    <name evidence="7" type="primary">ispD</name>
    <name evidence="8" type="ORF">FY550_12180</name>
</gene>
<evidence type="ECO:0000256" key="7">
    <source>
        <dbReference type="HAMAP-Rule" id="MF_00108"/>
    </source>
</evidence>
<dbReference type="PROSITE" id="PS01295">
    <property type="entry name" value="ISPD"/>
    <property type="match status" value="1"/>
</dbReference>
<dbReference type="STRING" id="657387.BH688_09490"/>
<evidence type="ECO:0000313" key="8">
    <source>
        <dbReference type="EMBL" id="QEL11820.1"/>
    </source>
</evidence>
<feature type="site" description="Transition state stabilizer" evidence="7">
    <location>
        <position position="26"/>
    </location>
</feature>
<dbReference type="Pfam" id="PF01128">
    <property type="entry name" value="IspD"/>
    <property type="match status" value="1"/>
</dbReference>
<comment type="similarity">
    <text evidence="3 7">Belongs to the IspD/TarI cytidylyltransferase family. IspD subfamily.</text>
</comment>
<dbReference type="InterPro" id="IPR050088">
    <property type="entry name" value="IspD/TarI_cytidylyltransf_bact"/>
</dbReference>
<evidence type="ECO:0000256" key="4">
    <source>
        <dbReference type="ARBA" id="ARBA00022679"/>
    </source>
</evidence>
<dbReference type="InterPro" id="IPR018294">
    <property type="entry name" value="ISPD_synthase_CS"/>
</dbReference>
<keyword evidence="5 7" id="KW-0548">Nucleotidyltransferase</keyword>
<dbReference type="InterPro" id="IPR034683">
    <property type="entry name" value="IspD/TarI"/>
</dbReference>
<evidence type="ECO:0000256" key="6">
    <source>
        <dbReference type="ARBA" id="ARBA00023229"/>
    </source>
</evidence>